<organism evidence="1 2">
    <name type="scientific">Thiothrix fructosivorans</name>
    <dbReference type="NCBI Taxonomy" id="111770"/>
    <lineage>
        <taxon>Bacteria</taxon>
        <taxon>Pseudomonadati</taxon>
        <taxon>Pseudomonadota</taxon>
        <taxon>Gammaproteobacteria</taxon>
        <taxon>Thiotrichales</taxon>
        <taxon>Thiotrichaceae</taxon>
        <taxon>Thiothrix</taxon>
    </lineage>
</organism>
<name>A0ABS3IQW0_9GAMM</name>
<keyword evidence="2" id="KW-1185">Reference proteome</keyword>
<reference evidence="1 2" key="1">
    <citation type="submission" date="2021-03" db="EMBL/GenBank/DDBJ databases">
        <title>Draft genome and methylome analysis of Thiotrix fructosivoruns ATCC 49748.</title>
        <authorList>
            <person name="Fomenkov A."/>
            <person name="Grabovich M.Y."/>
            <person name="Roberts R.J."/>
        </authorList>
    </citation>
    <scope>NUCLEOTIDE SEQUENCE [LARGE SCALE GENOMIC DNA]</scope>
    <source>
        <strain evidence="1 2">ATCC 49748</strain>
    </source>
</reference>
<dbReference type="EMBL" id="JAFMPM010000008">
    <property type="protein sequence ID" value="MBO0615417.1"/>
    <property type="molecule type" value="Genomic_DNA"/>
</dbReference>
<comment type="caution">
    <text evidence="1">The sequence shown here is derived from an EMBL/GenBank/DDBJ whole genome shotgun (WGS) entry which is preliminary data.</text>
</comment>
<proteinExistence type="predicted"/>
<evidence type="ECO:0000313" key="1">
    <source>
        <dbReference type="EMBL" id="MBO0615417.1"/>
    </source>
</evidence>
<gene>
    <name evidence="1" type="ORF">J1836_21215</name>
</gene>
<dbReference type="Proteomes" id="UP000664466">
    <property type="component" value="Unassembled WGS sequence"/>
</dbReference>
<dbReference type="RefSeq" id="WP_207253138.1">
    <property type="nucleotide sequence ID" value="NZ_JAFMPM010000008.1"/>
</dbReference>
<accession>A0ABS3IQW0</accession>
<sequence length="85" mass="9548">MQTLADAAFYLNPPTDPVWNQDRALRVLFLLRQLKQCQSEGSACTYSAAETQALQAAFIAYEMRRFRQWCGIGAINALILAQNPP</sequence>
<evidence type="ECO:0000313" key="2">
    <source>
        <dbReference type="Proteomes" id="UP000664466"/>
    </source>
</evidence>
<protein>
    <submittedName>
        <fullName evidence="1">Uncharacterized protein</fullName>
    </submittedName>
</protein>